<evidence type="ECO:0000313" key="2">
    <source>
        <dbReference type="Proteomes" id="UP001387293"/>
    </source>
</evidence>
<dbReference type="Proteomes" id="UP001387293">
    <property type="component" value="Unassembled WGS sequence"/>
</dbReference>
<accession>A0ABU8KZX2</accession>
<name>A0ABU8KZX2_9HYPH</name>
<dbReference type="EMBL" id="JAPYKS010000013">
    <property type="protein sequence ID" value="MEI9410696.1"/>
    <property type="molecule type" value="Genomic_DNA"/>
</dbReference>
<dbReference type="RefSeq" id="WP_337107419.1">
    <property type="nucleotide sequence ID" value="NZ_JAPYKS010000013.1"/>
</dbReference>
<comment type="caution">
    <text evidence="1">The sequence shown here is derived from an EMBL/GenBank/DDBJ whole genome shotgun (WGS) entry which is preliminary data.</text>
</comment>
<sequence length="134" mass="14630">MPADRLKVRDIGGGYEVLDGADDLGRCGSIAEAAQFVRERGARLWLDWGRTVIGGQTAPHDFSASFLGSDSVGRILGEKYGPSAGTWAWSISTHDSRWRKHGGQRGREATKEAAVAELEREFTNYLADPVKKPV</sequence>
<protein>
    <submittedName>
        <fullName evidence="1">Uncharacterized protein</fullName>
    </submittedName>
</protein>
<evidence type="ECO:0000313" key="1">
    <source>
        <dbReference type="EMBL" id="MEI9410696.1"/>
    </source>
</evidence>
<gene>
    <name evidence="1" type="ORF">O7A60_18255</name>
</gene>
<keyword evidence="2" id="KW-1185">Reference proteome</keyword>
<reference evidence="1 2" key="1">
    <citation type="submission" date="2022-12" db="EMBL/GenBank/DDBJ databases">
        <authorList>
            <person name="Muema E."/>
        </authorList>
    </citation>
    <scope>NUCLEOTIDE SEQUENCE [LARGE SCALE GENOMIC DNA]</scope>
    <source>
        <strain evidence="2">1326</strain>
    </source>
</reference>
<proteinExistence type="predicted"/>
<organism evidence="1 2">
    <name type="scientific">Mesorhizobium salmacidum</name>
    <dbReference type="NCBI Taxonomy" id="3015171"/>
    <lineage>
        <taxon>Bacteria</taxon>
        <taxon>Pseudomonadati</taxon>
        <taxon>Pseudomonadota</taxon>
        <taxon>Alphaproteobacteria</taxon>
        <taxon>Hyphomicrobiales</taxon>
        <taxon>Phyllobacteriaceae</taxon>
        <taxon>Mesorhizobium</taxon>
    </lineage>
</organism>